<dbReference type="InterPro" id="IPR013098">
    <property type="entry name" value="Ig_I-set"/>
</dbReference>
<dbReference type="Gene3D" id="2.60.40.10">
    <property type="entry name" value="Immunoglobulins"/>
    <property type="match status" value="2"/>
</dbReference>
<dbReference type="SUPFAM" id="SSF48726">
    <property type="entry name" value="Immunoglobulin"/>
    <property type="match status" value="2"/>
</dbReference>
<feature type="signal peptide" evidence="10">
    <location>
        <begin position="1"/>
        <end position="18"/>
    </location>
</feature>
<evidence type="ECO:0000313" key="12">
    <source>
        <dbReference type="EMBL" id="JAA86670.1"/>
    </source>
</evidence>
<evidence type="ECO:0000256" key="1">
    <source>
        <dbReference type="ARBA" id="ARBA00004613"/>
    </source>
</evidence>
<dbReference type="Pfam" id="PF07679">
    <property type="entry name" value="I-set"/>
    <property type="match status" value="1"/>
</dbReference>
<dbReference type="RefSeq" id="XP_039761655.1">
    <property type="nucleotide sequence ID" value="XM_039905721.1"/>
</dbReference>
<dbReference type="SMART" id="SM00408">
    <property type="entry name" value="IGc2"/>
    <property type="match status" value="2"/>
</dbReference>
<name>S4PH80_9NEOP</name>
<accession>S4PH80</accession>
<proteinExistence type="inferred from homology"/>
<keyword evidence="3 10" id="KW-0732">Signal</keyword>
<evidence type="ECO:0000256" key="7">
    <source>
        <dbReference type="ARBA" id="ARBA00023319"/>
    </source>
</evidence>
<comment type="subcellular location">
    <subcellularLocation>
        <location evidence="1">Secreted</location>
    </subcellularLocation>
</comment>
<dbReference type="InterPro" id="IPR051170">
    <property type="entry name" value="Neural/epithelial_adhesion"/>
</dbReference>
<dbReference type="GO" id="GO:0005576">
    <property type="term" value="C:extracellular region"/>
    <property type="evidence" value="ECO:0007669"/>
    <property type="project" value="UniProtKB-SubCell"/>
</dbReference>
<feature type="domain" description="Ig-like" evidence="11">
    <location>
        <begin position="162"/>
        <end position="244"/>
    </location>
</feature>
<dbReference type="GeneID" id="120634877"/>
<keyword evidence="6" id="KW-0325">Glycoprotein</keyword>
<keyword evidence="7" id="KW-0393">Immunoglobulin domain</keyword>
<dbReference type="InterPro" id="IPR003598">
    <property type="entry name" value="Ig_sub2"/>
</dbReference>
<keyword evidence="5" id="KW-1015">Disulfide bond</keyword>
<feature type="chain" id="PRO_5004522083" description="Hemolin" evidence="10">
    <location>
        <begin position="19"/>
        <end position="265"/>
    </location>
</feature>
<evidence type="ECO:0000256" key="9">
    <source>
        <dbReference type="ARBA" id="ARBA00068688"/>
    </source>
</evidence>
<dbReference type="PANTHER" id="PTHR12231:SF253">
    <property type="entry name" value="DPR-INTERACTING PROTEIN ETA, ISOFORM B-RELATED"/>
    <property type="match status" value="1"/>
</dbReference>
<dbReference type="AlphaFoldDB" id="S4PH80"/>
<evidence type="ECO:0000256" key="6">
    <source>
        <dbReference type="ARBA" id="ARBA00023180"/>
    </source>
</evidence>
<evidence type="ECO:0000256" key="5">
    <source>
        <dbReference type="ARBA" id="ARBA00023157"/>
    </source>
</evidence>
<evidence type="ECO:0000256" key="4">
    <source>
        <dbReference type="ARBA" id="ARBA00022737"/>
    </source>
</evidence>
<dbReference type="RefSeq" id="XP_039761656.1">
    <property type="nucleotide sequence ID" value="XM_039905722.1"/>
</dbReference>
<dbReference type="SMART" id="SM00409">
    <property type="entry name" value="IG"/>
    <property type="match status" value="2"/>
</dbReference>
<organism evidence="12">
    <name type="scientific">Pararge aegeria</name>
    <name type="common">speckled wood butterfly</name>
    <dbReference type="NCBI Taxonomy" id="116150"/>
    <lineage>
        <taxon>Eukaryota</taxon>
        <taxon>Metazoa</taxon>
        <taxon>Ecdysozoa</taxon>
        <taxon>Arthropoda</taxon>
        <taxon>Hexapoda</taxon>
        <taxon>Insecta</taxon>
        <taxon>Pterygota</taxon>
        <taxon>Neoptera</taxon>
        <taxon>Endopterygota</taxon>
        <taxon>Lepidoptera</taxon>
        <taxon>Glossata</taxon>
        <taxon>Ditrysia</taxon>
        <taxon>Papilionoidea</taxon>
        <taxon>Nymphalidae</taxon>
        <taxon>Satyrinae</taxon>
        <taxon>Satyrini</taxon>
        <taxon>Parargina</taxon>
        <taxon>Pararge</taxon>
    </lineage>
</organism>
<evidence type="ECO:0000256" key="8">
    <source>
        <dbReference type="ARBA" id="ARBA00061228"/>
    </source>
</evidence>
<dbReference type="InterPro" id="IPR003599">
    <property type="entry name" value="Ig_sub"/>
</dbReference>
<evidence type="ECO:0000259" key="11">
    <source>
        <dbReference type="PROSITE" id="PS50835"/>
    </source>
</evidence>
<dbReference type="InterPro" id="IPR013783">
    <property type="entry name" value="Ig-like_fold"/>
</dbReference>
<dbReference type="InterPro" id="IPR007110">
    <property type="entry name" value="Ig-like_dom"/>
</dbReference>
<evidence type="ECO:0000256" key="3">
    <source>
        <dbReference type="ARBA" id="ARBA00022729"/>
    </source>
</evidence>
<dbReference type="EMBL" id="GAIX01005890">
    <property type="protein sequence ID" value="JAA86670.1"/>
    <property type="molecule type" value="Transcribed_RNA"/>
</dbReference>
<dbReference type="PROSITE" id="PS50835">
    <property type="entry name" value="IG_LIKE"/>
    <property type="match status" value="2"/>
</dbReference>
<dbReference type="InterPro" id="IPR036179">
    <property type="entry name" value="Ig-like_dom_sf"/>
</dbReference>
<feature type="domain" description="Ig-like" evidence="11">
    <location>
        <begin position="46"/>
        <end position="139"/>
    </location>
</feature>
<dbReference type="Pfam" id="PF13927">
    <property type="entry name" value="Ig_3"/>
    <property type="match status" value="1"/>
</dbReference>
<sequence length="265" mass="28894">MYCLVLILAAAAVVGGRAAVVSRHMKLLDIDNHIDTNAVPTRRTKPFIKLIRGPAASIAHRPGTTLELTCEAVAEPAPSVHWFKNDAPVYEYDKESSEVIPTNPSSVARISSTLLVSRTEEPAHYTCLAVAGVHSARASTLVYRTDGSTESSERSKLVPLAPRILVSYKMFVDTIGSDVVVPCRARGHPRPSVSWQTSDGQDVNDDPRMKVLRSGDLVISSLRWADVGEYTCRAANLFGSTEVKTFIYPATERKAQADNEIKSSE</sequence>
<dbReference type="CDD" id="cd00096">
    <property type="entry name" value="Ig"/>
    <property type="match status" value="1"/>
</dbReference>
<reference evidence="12" key="2">
    <citation type="submission" date="2013-05" db="EMBL/GenBank/DDBJ databases">
        <authorList>
            <person name="Carter J.-M."/>
            <person name="Baker S.C."/>
            <person name="Pink R."/>
            <person name="Carter D.R.F."/>
            <person name="Collins A."/>
            <person name="Tomlin J."/>
            <person name="Gibbs M."/>
            <person name="Breuker C.J."/>
        </authorList>
    </citation>
    <scope>NUCLEOTIDE SEQUENCE</scope>
    <source>
        <tissue evidence="12">Ovary</tissue>
    </source>
</reference>
<evidence type="ECO:0000256" key="10">
    <source>
        <dbReference type="SAM" id="SignalP"/>
    </source>
</evidence>
<evidence type="ECO:0000256" key="2">
    <source>
        <dbReference type="ARBA" id="ARBA00022525"/>
    </source>
</evidence>
<protein>
    <recommendedName>
        <fullName evidence="9">Hemolin</fullName>
    </recommendedName>
</protein>
<comment type="similarity">
    <text evidence="8">Belongs to the hemolin family.</text>
</comment>
<dbReference type="FunFam" id="2.60.40.10:FF:000032">
    <property type="entry name" value="palladin isoform X1"/>
    <property type="match status" value="1"/>
</dbReference>
<keyword evidence="4" id="KW-0677">Repeat</keyword>
<reference evidence="12" key="1">
    <citation type="journal article" date="2013" name="BMC Genomics">
        <title>Unscrambling butterfly oogenesis.</title>
        <authorList>
            <person name="Carter J.M."/>
            <person name="Baker S.C."/>
            <person name="Pink R."/>
            <person name="Carter D.R."/>
            <person name="Collins A."/>
            <person name="Tomlin J."/>
            <person name="Gibbs M."/>
            <person name="Breuker C.J."/>
        </authorList>
    </citation>
    <scope>NUCLEOTIDE SEQUENCE</scope>
    <source>
        <tissue evidence="12">Ovary</tissue>
    </source>
</reference>
<dbReference type="RefSeq" id="XP_039761657.1">
    <property type="nucleotide sequence ID" value="XM_039905723.1"/>
</dbReference>
<keyword evidence="2" id="KW-0964">Secreted</keyword>
<dbReference type="PANTHER" id="PTHR12231">
    <property type="entry name" value="CTX-RELATED TYPE I TRANSMEMBRANE PROTEIN"/>
    <property type="match status" value="1"/>
</dbReference>